<dbReference type="RefSeq" id="WP_184152862.1">
    <property type="nucleotide sequence ID" value="NZ_JACHKA010000001.1"/>
</dbReference>
<protein>
    <submittedName>
        <fullName evidence="1">Uncharacterized protein</fullName>
    </submittedName>
</protein>
<name>A0ABR6NIB9_9SPHN</name>
<evidence type="ECO:0000313" key="1">
    <source>
        <dbReference type="EMBL" id="MBB5985929.1"/>
    </source>
</evidence>
<comment type="caution">
    <text evidence="1">The sequence shown here is derived from an EMBL/GenBank/DDBJ whole genome shotgun (WGS) entry which is preliminary data.</text>
</comment>
<gene>
    <name evidence="1" type="ORF">HNP60_001903</name>
</gene>
<proteinExistence type="predicted"/>
<reference evidence="1 2" key="1">
    <citation type="submission" date="2020-08" db="EMBL/GenBank/DDBJ databases">
        <title>Exploring microbial biodiversity for novel pathways involved in the catabolism of aromatic compounds derived from lignin.</title>
        <authorList>
            <person name="Elkins J."/>
        </authorList>
    </citation>
    <scope>NUCLEOTIDE SEQUENCE [LARGE SCALE GENOMIC DNA]</scope>
    <source>
        <strain evidence="1 2">B1D3A</strain>
    </source>
</reference>
<sequence length="124" mass="14017">MASRAQIAMRRMRRDAHSQWAVPALYIAFAGAEPRDVTVRLWLKSDNNMVGALQGMSSAEMAEPSDRIRFDLKEISAVRRNAIVSVEDGEAYRIDFQYPPYRGFQTARVTRLSTEEAEGLPVPE</sequence>
<evidence type="ECO:0000313" key="2">
    <source>
        <dbReference type="Proteomes" id="UP001138540"/>
    </source>
</evidence>
<keyword evidence="2" id="KW-1185">Reference proteome</keyword>
<organism evidence="1 2">
    <name type="scientific">Sphingobium lignivorans</name>
    <dbReference type="NCBI Taxonomy" id="2735886"/>
    <lineage>
        <taxon>Bacteria</taxon>
        <taxon>Pseudomonadati</taxon>
        <taxon>Pseudomonadota</taxon>
        <taxon>Alphaproteobacteria</taxon>
        <taxon>Sphingomonadales</taxon>
        <taxon>Sphingomonadaceae</taxon>
        <taxon>Sphingobium</taxon>
    </lineage>
</organism>
<dbReference type="Proteomes" id="UP001138540">
    <property type="component" value="Unassembled WGS sequence"/>
</dbReference>
<dbReference type="EMBL" id="JACHKA010000001">
    <property type="protein sequence ID" value="MBB5985929.1"/>
    <property type="molecule type" value="Genomic_DNA"/>
</dbReference>
<accession>A0ABR6NIB9</accession>